<evidence type="ECO:0000313" key="2">
    <source>
        <dbReference type="EMBL" id="CAH3156728.1"/>
    </source>
</evidence>
<protein>
    <submittedName>
        <fullName evidence="2">Uncharacterized protein</fullName>
    </submittedName>
</protein>
<sequence length="219" mass="25446">MNSASTIVGQVIHCVYTWLPRPAKNKTKEQKKGHQGHKKRVNFSQQVKEQSEVNSRMLESHKSSNRLPSTPDRPKVCLHFLPKDYKEDGVFSQQDFASCNLEVVGYKFLSNEKKISKRSALKKWLRQRTNVVHNENFHLDERSHGTRHELCFREVFECSPRLADSRYQRENPGLKGRRRFPRKQWSKETLLGTIDGEINSSLVDLNESLSVIRVRPSCA</sequence>
<evidence type="ECO:0000256" key="1">
    <source>
        <dbReference type="SAM" id="MobiDB-lite"/>
    </source>
</evidence>
<proteinExistence type="predicted"/>
<evidence type="ECO:0000313" key="3">
    <source>
        <dbReference type="Proteomes" id="UP001159427"/>
    </source>
</evidence>
<organism evidence="2 3">
    <name type="scientific">Porites evermanni</name>
    <dbReference type="NCBI Taxonomy" id="104178"/>
    <lineage>
        <taxon>Eukaryota</taxon>
        <taxon>Metazoa</taxon>
        <taxon>Cnidaria</taxon>
        <taxon>Anthozoa</taxon>
        <taxon>Hexacorallia</taxon>
        <taxon>Scleractinia</taxon>
        <taxon>Fungiina</taxon>
        <taxon>Poritidae</taxon>
        <taxon>Porites</taxon>
    </lineage>
</organism>
<dbReference type="EMBL" id="CALNXI010001129">
    <property type="protein sequence ID" value="CAH3156728.1"/>
    <property type="molecule type" value="Genomic_DNA"/>
</dbReference>
<accession>A0ABN8Q3Y3</accession>
<name>A0ABN8Q3Y3_9CNID</name>
<feature type="compositionally biased region" description="Polar residues" evidence="1">
    <location>
        <begin position="42"/>
        <end position="54"/>
    </location>
</feature>
<reference evidence="2 3" key="1">
    <citation type="submission" date="2022-05" db="EMBL/GenBank/DDBJ databases">
        <authorList>
            <consortium name="Genoscope - CEA"/>
            <person name="William W."/>
        </authorList>
    </citation>
    <scope>NUCLEOTIDE SEQUENCE [LARGE SCALE GENOMIC DNA]</scope>
</reference>
<dbReference type="Proteomes" id="UP001159427">
    <property type="component" value="Unassembled WGS sequence"/>
</dbReference>
<feature type="region of interest" description="Disordered" evidence="1">
    <location>
        <begin position="25"/>
        <end position="72"/>
    </location>
</feature>
<gene>
    <name evidence="2" type="ORF">PEVE_00002304</name>
</gene>
<comment type="caution">
    <text evidence="2">The sequence shown here is derived from an EMBL/GenBank/DDBJ whole genome shotgun (WGS) entry which is preliminary data.</text>
</comment>
<keyword evidence="3" id="KW-1185">Reference proteome</keyword>